<evidence type="ECO:0000256" key="1">
    <source>
        <dbReference type="ARBA" id="ARBA00035112"/>
    </source>
</evidence>
<accession>A0A9P7Z3U3</accession>
<dbReference type="InterPro" id="IPR021765">
    <property type="entry name" value="UstYa-like"/>
</dbReference>
<organism evidence="2 3">
    <name type="scientific">Calycina marina</name>
    <dbReference type="NCBI Taxonomy" id="1763456"/>
    <lineage>
        <taxon>Eukaryota</taxon>
        <taxon>Fungi</taxon>
        <taxon>Dikarya</taxon>
        <taxon>Ascomycota</taxon>
        <taxon>Pezizomycotina</taxon>
        <taxon>Leotiomycetes</taxon>
        <taxon>Helotiales</taxon>
        <taxon>Pezizellaceae</taxon>
        <taxon>Calycina</taxon>
    </lineage>
</organism>
<protein>
    <submittedName>
        <fullName evidence="2">Uncharacterized protein</fullName>
    </submittedName>
</protein>
<comment type="similarity">
    <text evidence="1">Belongs to the ustYa family.</text>
</comment>
<dbReference type="OrthoDB" id="3687641at2759"/>
<evidence type="ECO:0000313" key="2">
    <source>
        <dbReference type="EMBL" id="KAG9244852.1"/>
    </source>
</evidence>
<gene>
    <name evidence="2" type="ORF">BJ878DRAFT_504210</name>
</gene>
<dbReference type="GO" id="GO:0043386">
    <property type="term" value="P:mycotoxin biosynthetic process"/>
    <property type="evidence" value="ECO:0007669"/>
    <property type="project" value="InterPro"/>
</dbReference>
<name>A0A9P7Z3U3_9HELO</name>
<dbReference type="AlphaFoldDB" id="A0A9P7Z3U3"/>
<dbReference type="EMBL" id="MU253879">
    <property type="protein sequence ID" value="KAG9244852.1"/>
    <property type="molecule type" value="Genomic_DNA"/>
</dbReference>
<dbReference type="Proteomes" id="UP000887226">
    <property type="component" value="Unassembled WGS sequence"/>
</dbReference>
<reference evidence="2" key="1">
    <citation type="journal article" date="2021" name="IMA Fungus">
        <title>Genomic characterization of three marine fungi, including Emericellopsis atlantica sp. nov. with signatures of a generalist lifestyle and marine biomass degradation.</title>
        <authorList>
            <person name="Hagestad O.C."/>
            <person name="Hou L."/>
            <person name="Andersen J.H."/>
            <person name="Hansen E.H."/>
            <person name="Altermark B."/>
            <person name="Li C."/>
            <person name="Kuhnert E."/>
            <person name="Cox R.J."/>
            <person name="Crous P.W."/>
            <person name="Spatafora J.W."/>
            <person name="Lail K."/>
            <person name="Amirebrahimi M."/>
            <person name="Lipzen A."/>
            <person name="Pangilinan J."/>
            <person name="Andreopoulos W."/>
            <person name="Hayes R.D."/>
            <person name="Ng V."/>
            <person name="Grigoriev I.V."/>
            <person name="Jackson S.A."/>
            <person name="Sutton T.D.S."/>
            <person name="Dobson A.D.W."/>
            <person name="Rama T."/>
        </authorList>
    </citation>
    <scope>NUCLEOTIDE SEQUENCE</scope>
    <source>
        <strain evidence="2">TRa3180A</strain>
    </source>
</reference>
<dbReference type="Pfam" id="PF11807">
    <property type="entry name" value="UstYa"/>
    <property type="match status" value="1"/>
</dbReference>
<comment type="caution">
    <text evidence="2">The sequence shown here is derived from an EMBL/GenBank/DDBJ whole genome shotgun (WGS) entry which is preliminary data.</text>
</comment>
<sequence length="84" mass="9649">MCHGDITPIAFEWISSTSGYIVHRTTKHQCRNFDAIYEWAQRRDATGLSSDGNVTVVYKTPAGSYWRWVEWPGSRRDGAVWGVR</sequence>
<proteinExistence type="inferred from homology"/>
<keyword evidence="3" id="KW-1185">Reference proteome</keyword>
<evidence type="ECO:0000313" key="3">
    <source>
        <dbReference type="Proteomes" id="UP000887226"/>
    </source>
</evidence>